<dbReference type="EMBL" id="JBHUHQ010000021">
    <property type="protein sequence ID" value="MFD2046226.1"/>
    <property type="molecule type" value="Genomic_DNA"/>
</dbReference>
<keyword evidence="3" id="KW-0436">Ligase</keyword>
<protein>
    <submittedName>
        <fullName evidence="3">RimK family alpha-L-glutamate ligase</fullName>
    </submittedName>
</protein>
<dbReference type="Gene3D" id="3.30.470.20">
    <property type="entry name" value="ATP-grasp fold, B domain"/>
    <property type="match status" value="1"/>
</dbReference>
<reference evidence="4" key="1">
    <citation type="journal article" date="2019" name="Int. J. Syst. Evol. Microbiol.">
        <title>The Global Catalogue of Microorganisms (GCM) 10K type strain sequencing project: providing services to taxonomists for standard genome sequencing and annotation.</title>
        <authorList>
            <consortium name="The Broad Institute Genomics Platform"/>
            <consortium name="The Broad Institute Genome Sequencing Center for Infectious Disease"/>
            <person name="Wu L."/>
            <person name="Ma J."/>
        </authorList>
    </citation>
    <scope>NUCLEOTIDE SEQUENCE [LARGE SCALE GENOMIC DNA]</scope>
    <source>
        <strain evidence="4">R28</strain>
    </source>
</reference>
<evidence type="ECO:0000259" key="2">
    <source>
        <dbReference type="PROSITE" id="PS50975"/>
    </source>
</evidence>
<evidence type="ECO:0000256" key="1">
    <source>
        <dbReference type="PROSITE-ProRule" id="PRU00409"/>
    </source>
</evidence>
<dbReference type="PANTHER" id="PTHR21621:SF0">
    <property type="entry name" value="BETA-CITRYLGLUTAMATE SYNTHASE B-RELATED"/>
    <property type="match status" value="1"/>
</dbReference>
<evidence type="ECO:0000313" key="4">
    <source>
        <dbReference type="Proteomes" id="UP001597383"/>
    </source>
</evidence>
<dbReference type="RefSeq" id="WP_377556826.1">
    <property type="nucleotide sequence ID" value="NZ_JBHUHQ010000021.1"/>
</dbReference>
<dbReference type="Proteomes" id="UP001597383">
    <property type="component" value="Unassembled WGS sequence"/>
</dbReference>
<accession>A0ABW4W5B8</accession>
<dbReference type="SUPFAM" id="SSF56059">
    <property type="entry name" value="Glutathione synthetase ATP-binding domain-like"/>
    <property type="match status" value="1"/>
</dbReference>
<keyword evidence="4" id="KW-1185">Reference proteome</keyword>
<dbReference type="GO" id="GO:0016874">
    <property type="term" value="F:ligase activity"/>
    <property type="evidence" value="ECO:0007669"/>
    <property type="project" value="UniProtKB-KW"/>
</dbReference>
<keyword evidence="1" id="KW-0547">Nucleotide-binding</keyword>
<dbReference type="PANTHER" id="PTHR21621">
    <property type="entry name" value="RIBOSOMAL PROTEIN S6 MODIFICATION PROTEIN"/>
    <property type="match status" value="1"/>
</dbReference>
<keyword evidence="1" id="KW-0067">ATP-binding</keyword>
<dbReference type="InterPro" id="IPR013651">
    <property type="entry name" value="ATP-grasp_RimK-type"/>
</dbReference>
<organism evidence="3 4">
    <name type="scientific">Ornithinibacillus salinisoli</name>
    <dbReference type="NCBI Taxonomy" id="1848459"/>
    <lineage>
        <taxon>Bacteria</taxon>
        <taxon>Bacillati</taxon>
        <taxon>Bacillota</taxon>
        <taxon>Bacilli</taxon>
        <taxon>Bacillales</taxon>
        <taxon>Bacillaceae</taxon>
        <taxon>Ornithinibacillus</taxon>
    </lineage>
</organism>
<feature type="domain" description="ATP-grasp" evidence="2">
    <location>
        <begin position="104"/>
        <end position="281"/>
    </location>
</feature>
<dbReference type="Pfam" id="PF08443">
    <property type="entry name" value="RimK"/>
    <property type="match status" value="1"/>
</dbReference>
<evidence type="ECO:0000313" key="3">
    <source>
        <dbReference type="EMBL" id="MFD2046226.1"/>
    </source>
</evidence>
<dbReference type="InterPro" id="IPR011761">
    <property type="entry name" value="ATP-grasp"/>
</dbReference>
<gene>
    <name evidence="3" type="ORF">ACFSJF_18280</name>
</gene>
<dbReference type="PROSITE" id="PS50975">
    <property type="entry name" value="ATP_GRASP"/>
    <property type="match status" value="1"/>
</dbReference>
<sequence>MNYDGWLIYSKQDALDNEAYIKWFIHEALNQGLTLELILREEISIGIINDEQRLFVNHTDIELPTYAVVRTVEPLLNLQLEEMGVQVYNSAKTAEICNHKALTHLEVSKLRIPMVDTYFFNKKNFTSKAPLPFPFVIKEATGRGGNQVYLVENKEQWVQCRSKLVSHDVIVQRCQVQLGKDIRVFVVGKEIIGAVLRESKTDFRANFKLGGSAKWYALNKEETKLINKIIHHFDFGMVGIDFLINPDGSLLFNEIEDIVGSRTLSAVSNINILEQYTRHIKKEISGKYH</sequence>
<dbReference type="Gene3D" id="3.40.50.20">
    <property type="match status" value="1"/>
</dbReference>
<proteinExistence type="predicted"/>
<name>A0ABW4W5B8_9BACI</name>
<comment type="caution">
    <text evidence="3">The sequence shown here is derived from an EMBL/GenBank/DDBJ whole genome shotgun (WGS) entry which is preliminary data.</text>
</comment>